<dbReference type="EMBL" id="JARHUD010000005">
    <property type="protein sequence ID" value="MDF2096113.1"/>
    <property type="molecule type" value="Genomic_DNA"/>
</dbReference>
<keyword evidence="13" id="KW-1185">Reference proteome</keyword>
<dbReference type="PANTHER" id="PTHR43394">
    <property type="entry name" value="ATP-DEPENDENT PERMEASE MDL1, MITOCHONDRIAL"/>
    <property type="match status" value="1"/>
</dbReference>
<evidence type="ECO:0000259" key="11">
    <source>
        <dbReference type="PROSITE" id="PS50990"/>
    </source>
</evidence>
<dbReference type="PROSITE" id="PS00211">
    <property type="entry name" value="ABC_TRANSPORTER_1"/>
    <property type="match status" value="1"/>
</dbReference>
<feature type="transmembrane region" description="Helical" evidence="8">
    <location>
        <begin position="393"/>
        <end position="414"/>
    </location>
</feature>
<evidence type="ECO:0000259" key="9">
    <source>
        <dbReference type="PROSITE" id="PS50893"/>
    </source>
</evidence>
<keyword evidence="3" id="KW-0547">Nucleotide-binding</keyword>
<name>A0ABT5YMG6_9PROT</name>
<dbReference type="InterPro" id="IPR036640">
    <property type="entry name" value="ABC1_TM_sf"/>
</dbReference>
<keyword evidence="4" id="KW-0378">Hydrolase</keyword>
<feature type="domain" description="Peptidase C39" evidence="11">
    <location>
        <begin position="18"/>
        <end position="137"/>
    </location>
</feature>
<protein>
    <submittedName>
        <fullName evidence="12">Cysteine peptidase family C39 domain-containing protein</fullName>
    </submittedName>
</protein>
<dbReference type="InterPro" id="IPR011527">
    <property type="entry name" value="ABC1_TM_dom"/>
</dbReference>
<dbReference type="Pfam" id="PF00005">
    <property type="entry name" value="ABC_tran"/>
    <property type="match status" value="1"/>
</dbReference>
<evidence type="ECO:0000256" key="4">
    <source>
        <dbReference type="ARBA" id="ARBA00022801"/>
    </source>
</evidence>
<dbReference type="InterPro" id="IPR003439">
    <property type="entry name" value="ABC_transporter-like_ATP-bd"/>
</dbReference>
<keyword evidence="2 8" id="KW-0812">Transmembrane</keyword>
<dbReference type="PROSITE" id="PS50990">
    <property type="entry name" value="PEPTIDASE_C39"/>
    <property type="match status" value="1"/>
</dbReference>
<dbReference type="Pfam" id="PF03412">
    <property type="entry name" value="Peptidase_C39"/>
    <property type="match status" value="1"/>
</dbReference>
<dbReference type="PROSITE" id="PS50929">
    <property type="entry name" value="ABC_TM1F"/>
    <property type="match status" value="1"/>
</dbReference>
<feature type="domain" description="ABC transporter" evidence="9">
    <location>
        <begin position="486"/>
        <end position="719"/>
    </location>
</feature>
<gene>
    <name evidence="12" type="ORF">P2G67_09010</name>
</gene>
<evidence type="ECO:0000313" key="12">
    <source>
        <dbReference type="EMBL" id="MDF2096113.1"/>
    </source>
</evidence>
<evidence type="ECO:0000313" key="13">
    <source>
        <dbReference type="Proteomes" id="UP001215503"/>
    </source>
</evidence>
<evidence type="ECO:0000256" key="6">
    <source>
        <dbReference type="ARBA" id="ARBA00022989"/>
    </source>
</evidence>
<organism evidence="12 13">
    <name type="scientific">Aquibaculum arenosum</name>
    <dbReference type="NCBI Taxonomy" id="3032591"/>
    <lineage>
        <taxon>Bacteria</taxon>
        <taxon>Pseudomonadati</taxon>
        <taxon>Pseudomonadota</taxon>
        <taxon>Alphaproteobacteria</taxon>
        <taxon>Rhodospirillales</taxon>
        <taxon>Rhodovibrionaceae</taxon>
        <taxon>Aquibaculum</taxon>
    </lineage>
</organism>
<dbReference type="PROSITE" id="PS50893">
    <property type="entry name" value="ABC_TRANSPORTER_2"/>
    <property type="match status" value="1"/>
</dbReference>
<dbReference type="SMART" id="SM00382">
    <property type="entry name" value="AAA"/>
    <property type="match status" value="1"/>
</dbReference>
<evidence type="ECO:0000259" key="10">
    <source>
        <dbReference type="PROSITE" id="PS50929"/>
    </source>
</evidence>
<feature type="domain" description="ABC transmembrane type-1" evidence="10">
    <location>
        <begin position="168"/>
        <end position="449"/>
    </location>
</feature>
<dbReference type="Gene3D" id="1.20.1560.10">
    <property type="entry name" value="ABC transporter type 1, transmembrane domain"/>
    <property type="match status" value="1"/>
</dbReference>
<dbReference type="Proteomes" id="UP001215503">
    <property type="component" value="Unassembled WGS sequence"/>
</dbReference>
<evidence type="ECO:0000256" key="8">
    <source>
        <dbReference type="SAM" id="Phobius"/>
    </source>
</evidence>
<feature type="transmembrane region" description="Helical" evidence="8">
    <location>
        <begin position="166"/>
        <end position="187"/>
    </location>
</feature>
<feature type="transmembrane region" description="Helical" evidence="8">
    <location>
        <begin position="207"/>
        <end position="224"/>
    </location>
</feature>
<evidence type="ECO:0000256" key="1">
    <source>
        <dbReference type="ARBA" id="ARBA00004651"/>
    </source>
</evidence>
<dbReference type="PANTHER" id="PTHR43394:SF1">
    <property type="entry name" value="ATP-BINDING CASSETTE SUB-FAMILY B MEMBER 10, MITOCHONDRIAL"/>
    <property type="match status" value="1"/>
</dbReference>
<dbReference type="Gene3D" id="3.40.50.300">
    <property type="entry name" value="P-loop containing nucleotide triphosphate hydrolases"/>
    <property type="match status" value="1"/>
</dbReference>
<keyword evidence="7 8" id="KW-0472">Membrane</keyword>
<dbReference type="RefSeq" id="WP_275822216.1">
    <property type="nucleotide sequence ID" value="NZ_JARHUD010000005.1"/>
</dbReference>
<dbReference type="InterPro" id="IPR005074">
    <property type="entry name" value="Peptidase_C39"/>
</dbReference>
<comment type="subcellular location">
    <subcellularLocation>
        <location evidence="1">Cell membrane</location>
        <topology evidence="1">Multi-pass membrane protein</topology>
    </subcellularLocation>
</comment>
<dbReference type="InterPro" id="IPR027417">
    <property type="entry name" value="P-loop_NTPase"/>
</dbReference>
<dbReference type="Gene3D" id="3.90.70.10">
    <property type="entry name" value="Cysteine proteinases"/>
    <property type="match status" value="1"/>
</dbReference>
<comment type="caution">
    <text evidence="12">The sequence shown here is derived from an EMBL/GenBank/DDBJ whole genome shotgun (WGS) entry which is preliminary data.</text>
</comment>
<evidence type="ECO:0000256" key="7">
    <source>
        <dbReference type="ARBA" id="ARBA00023136"/>
    </source>
</evidence>
<feature type="transmembrane region" description="Helical" evidence="8">
    <location>
        <begin position="302"/>
        <end position="324"/>
    </location>
</feature>
<dbReference type="SUPFAM" id="SSF90123">
    <property type="entry name" value="ABC transporter transmembrane region"/>
    <property type="match status" value="1"/>
</dbReference>
<evidence type="ECO:0000256" key="3">
    <source>
        <dbReference type="ARBA" id="ARBA00022741"/>
    </source>
</evidence>
<accession>A0ABT5YMG6</accession>
<feature type="transmembrane region" description="Helical" evidence="8">
    <location>
        <begin position="277"/>
        <end position="296"/>
    </location>
</feature>
<dbReference type="Pfam" id="PF00664">
    <property type="entry name" value="ABC_membrane"/>
    <property type="match status" value="1"/>
</dbReference>
<reference evidence="12 13" key="1">
    <citation type="submission" date="2023-03" db="EMBL/GenBank/DDBJ databases">
        <title>Fodinicurvata sp. CAU 1616 isolated from sea sendiment.</title>
        <authorList>
            <person name="Kim W."/>
        </authorList>
    </citation>
    <scope>NUCLEOTIDE SEQUENCE [LARGE SCALE GENOMIC DNA]</scope>
    <source>
        <strain evidence="12 13">CAU 1616</strain>
    </source>
</reference>
<dbReference type="InterPro" id="IPR003593">
    <property type="entry name" value="AAA+_ATPase"/>
</dbReference>
<keyword evidence="5" id="KW-0067">ATP-binding</keyword>
<evidence type="ECO:0000256" key="5">
    <source>
        <dbReference type="ARBA" id="ARBA00022840"/>
    </source>
</evidence>
<dbReference type="SUPFAM" id="SSF52540">
    <property type="entry name" value="P-loop containing nucleoside triphosphate hydrolases"/>
    <property type="match status" value="1"/>
</dbReference>
<sequence length="722" mass="79545">MRRAFRGEIRRRTPTILQVEAAECGAVVLGIMLAHYGRWLTVEELRVACNVSRDGSSARSIVRAARASGMDVQAMKMEPAQLREVELPAVIHWGMNHFVVVEGFSRGKVHLNDPAVGPRSVSDAEFDRNFTGIVLSMRPGDGFLRAGEKPSLRHALVERLKGSEDAFLFVVLVSLVLVVPGLLVPVFSQVFIDQILVNRHDSWLKPLLQGMIICAVLIGVLTWLQRETLLRLETRLAVAGALRFANHVVRLPIAYFAQRQPGEVASRVMLNDRVAQLMTSEVGFIAFNLLTASAYLALMMFYAPILALIVAAAAILNFLLLLLVTRNLEDENRRLLAAMNMQAGLEKQGLQMIESYKSSGSESLFRQQLSAIQARTLNLRQAISRIQMRLNSLPGLSSIVLGGTVLIVGGNMVIQGQMTLGMLIAFQILMASFLAPVTQLVQFGARIQDGQAYLRLLDDTLKHPLSEEFQPPRKEAQAAGRLTGRIELDEVHFSFSPAGHPLLSGISLQLDPGERLGIVGATGSGKSTLGALIAGLYPPTGGRILLDGWELCEIDREQLRQSLAYIDQRSAIFEASLRDNISLFDHSLPEERVVDAARMSLIHDSILKRPGGYGALVREGGTDLAGGQRARIEIARAVVRDPRILIMDEATAALDYQTEARLFANLRRLGATQIVMAHRYSAIRECDRVVVLDGGRVVQEGVPRDLYQQPGPFRDLMREEAQ</sequence>
<dbReference type="InterPro" id="IPR039421">
    <property type="entry name" value="Type_1_exporter"/>
</dbReference>
<proteinExistence type="predicted"/>
<keyword evidence="6 8" id="KW-1133">Transmembrane helix</keyword>
<dbReference type="InterPro" id="IPR017871">
    <property type="entry name" value="ABC_transporter-like_CS"/>
</dbReference>
<evidence type="ECO:0000256" key="2">
    <source>
        <dbReference type="ARBA" id="ARBA00022692"/>
    </source>
</evidence>